<dbReference type="PANTHER" id="PTHR21666:SF289">
    <property type="entry name" value="L-ALA--D-GLU ENDOPEPTIDASE"/>
    <property type="match status" value="1"/>
</dbReference>
<dbReference type="GO" id="GO:0004222">
    <property type="term" value="F:metalloendopeptidase activity"/>
    <property type="evidence" value="ECO:0007669"/>
    <property type="project" value="TreeGrafter"/>
</dbReference>
<gene>
    <name evidence="4" type="ORF">M9189_12050</name>
</gene>
<keyword evidence="2" id="KW-1133">Transmembrane helix</keyword>
<keyword evidence="1" id="KW-0732">Signal</keyword>
<feature type="domain" description="M23ase beta-sheet core" evidence="3">
    <location>
        <begin position="193"/>
        <end position="288"/>
    </location>
</feature>
<proteinExistence type="predicted"/>
<organism evidence="4 5">
    <name type="scientific">Xiashengella succiniciproducens</name>
    <dbReference type="NCBI Taxonomy" id="2949635"/>
    <lineage>
        <taxon>Bacteria</taxon>
        <taxon>Pseudomonadati</taxon>
        <taxon>Bacteroidota</taxon>
        <taxon>Bacteroidia</taxon>
        <taxon>Marinilabiliales</taxon>
        <taxon>Marinilabiliaceae</taxon>
        <taxon>Xiashengella</taxon>
    </lineage>
</organism>
<dbReference type="KEGG" id="alkq:M9189_12050"/>
<accession>A0A9J6ZQQ1</accession>
<evidence type="ECO:0000256" key="2">
    <source>
        <dbReference type="SAM" id="Phobius"/>
    </source>
</evidence>
<reference evidence="4" key="2">
    <citation type="submission" date="2022-06" db="EMBL/GenBank/DDBJ databases">
        <title>Xiashengella guii gen. nov. sp. nov., a bacterium isolated form anaerobic digestion tank.</title>
        <authorList>
            <person name="Huang H."/>
        </authorList>
    </citation>
    <scope>NUCLEOTIDE SEQUENCE</scope>
    <source>
        <strain evidence="4">Ai-910</strain>
    </source>
</reference>
<dbReference type="AlphaFoldDB" id="A0A9J6ZQQ1"/>
<feature type="transmembrane region" description="Helical" evidence="2">
    <location>
        <begin position="41"/>
        <end position="62"/>
    </location>
</feature>
<keyword evidence="2" id="KW-0472">Membrane</keyword>
<sequence>MATQKKNKSFLKKLSSKYRFAIFNEQTYEELFVVRLSRLNVFTIVGSFGIVLIILVSILISFTGLREYIPGYPDANERLLIVRNAQRVDSLLVEIEKRDKFINNFQAVIRGEMPETAEDIKNRTAAAKNNSSNREIEFPRSEQDSLFRMQIEREERFNLSVRETPQRDIALESAFFVSPIKGIVVNTFGETSGHYGVDVVASPGSRVSSVMDGMVTFAGWTVETGYVIQIQHPNNLISIYKHNEIILKEVGQVVKAGEAIARVGNSGELTTGPHLHFELWYNGLPLNPVDYIAF</sequence>
<dbReference type="CDD" id="cd12797">
    <property type="entry name" value="M23_peptidase"/>
    <property type="match status" value="1"/>
</dbReference>
<keyword evidence="5" id="KW-1185">Reference proteome</keyword>
<evidence type="ECO:0000259" key="3">
    <source>
        <dbReference type="Pfam" id="PF01551"/>
    </source>
</evidence>
<keyword evidence="2" id="KW-0812">Transmembrane</keyword>
<evidence type="ECO:0000313" key="4">
    <source>
        <dbReference type="EMBL" id="URW79584.1"/>
    </source>
</evidence>
<evidence type="ECO:0000256" key="1">
    <source>
        <dbReference type="ARBA" id="ARBA00022729"/>
    </source>
</evidence>
<dbReference type="Proteomes" id="UP001056426">
    <property type="component" value="Chromosome"/>
</dbReference>
<dbReference type="InterPro" id="IPR016047">
    <property type="entry name" value="M23ase_b-sheet_dom"/>
</dbReference>
<dbReference type="EMBL" id="CP098400">
    <property type="protein sequence ID" value="URW79584.1"/>
    <property type="molecule type" value="Genomic_DNA"/>
</dbReference>
<reference evidence="4" key="1">
    <citation type="submission" date="2022-05" db="EMBL/GenBank/DDBJ databases">
        <authorList>
            <person name="Sun X."/>
        </authorList>
    </citation>
    <scope>NUCLEOTIDE SEQUENCE</scope>
    <source>
        <strain evidence="4">Ai-910</strain>
    </source>
</reference>
<dbReference type="PANTHER" id="PTHR21666">
    <property type="entry name" value="PEPTIDASE-RELATED"/>
    <property type="match status" value="1"/>
</dbReference>
<evidence type="ECO:0000313" key="5">
    <source>
        <dbReference type="Proteomes" id="UP001056426"/>
    </source>
</evidence>
<dbReference type="SUPFAM" id="SSF51261">
    <property type="entry name" value="Duplicated hybrid motif"/>
    <property type="match status" value="1"/>
</dbReference>
<dbReference type="InterPro" id="IPR050570">
    <property type="entry name" value="Cell_wall_metabolism_enzyme"/>
</dbReference>
<protein>
    <submittedName>
        <fullName evidence="4">M23 family metallopeptidase</fullName>
    </submittedName>
</protein>
<dbReference type="Gene3D" id="2.70.70.10">
    <property type="entry name" value="Glucose Permease (Domain IIA)"/>
    <property type="match status" value="1"/>
</dbReference>
<name>A0A9J6ZQQ1_9BACT</name>
<dbReference type="InterPro" id="IPR011055">
    <property type="entry name" value="Dup_hybrid_motif"/>
</dbReference>
<dbReference type="Pfam" id="PF01551">
    <property type="entry name" value="Peptidase_M23"/>
    <property type="match status" value="1"/>
</dbReference>
<dbReference type="RefSeq" id="WP_250723558.1">
    <property type="nucleotide sequence ID" value="NZ_CP098400.1"/>
</dbReference>